<dbReference type="SUPFAM" id="SSF50249">
    <property type="entry name" value="Nucleic acid-binding proteins"/>
    <property type="match status" value="1"/>
</dbReference>
<evidence type="ECO:0000313" key="5">
    <source>
        <dbReference type="EMBL" id="ROR97806.1"/>
    </source>
</evidence>
<dbReference type="Proteomes" id="UP000275356">
    <property type="component" value="Unassembled WGS sequence"/>
</dbReference>
<sequence length="146" mass="15862">MASATITIEGFVAQDSTLKFTPSGDAVCEFSIPVTPQRRNAAGEWEDTGPTVWYRISSWGRPGEMHAELLTKGMRVKVTGPLTVREYEHNGEKRTSLDVRADQLGIAKPRDGWPQGHRSTSQADPWQGGGTSQAAAGGYDNSEPPF</sequence>
<dbReference type="InterPro" id="IPR012340">
    <property type="entry name" value="NA-bd_OB-fold"/>
</dbReference>
<dbReference type="CDD" id="cd04496">
    <property type="entry name" value="SSB_OBF"/>
    <property type="match status" value="1"/>
</dbReference>
<dbReference type="InterPro" id="IPR011344">
    <property type="entry name" value="ssDNA-bd"/>
</dbReference>
<reference evidence="5 6" key="1">
    <citation type="submission" date="2018-11" db="EMBL/GenBank/DDBJ databases">
        <title>Sequencing the genomes of 1000 actinobacteria strains.</title>
        <authorList>
            <person name="Klenk H.-P."/>
        </authorList>
    </citation>
    <scope>NUCLEOTIDE SEQUENCE [LARGE SCALE GENOMIC DNA]</scope>
    <source>
        <strain evidence="5 6">DSM 13521</strain>
    </source>
</reference>
<dbReference type="InterPro" id="IPR000424">
    <property type="entry name" value="Primosome_PriB/ssb"/>
</dbReference>
<gene>
    <name evidence="5" type="ORF">EDD28_2415</name>
</gene>
<dbReference type="Gene3D" id="2.40.50.140">
    <property type="entry name" value="Nucleic acid-binding proteins"/>
    <property type="match status" value="1"/>
</dbReference>
<accession>A0A3N2DDF5</accession>
<dbReference type="AlphaFoldDB" id="A0A3N2DDF5"/>
<proteinExistence type="predicted"/>
<dbReference type="PROSITE" id="PS50935">
    <property type="entry name" value="SSB"/>
    <property type="match status" value="1"/>
</dbReference>
<dbReference type="GO" id="GO:0003697">
    <property type="term" value="F:single-stranded DNA binding"/>
    <property type="evidence" value="ECO:0007669"/>
    <property type="project" value="InterPro"/>
</dbReference>
<protein>
    <recommendedName>
        <fullName evidence="3">Single-stranded DNA-binding protein</fullName>
    </recommendedName>
</protein>
<keyword evidence="1 2" id="KW-0238">DNA-binding</keyword>
<organism evidence="5 6">
    <name type="scientific">Salana multivorans</name>
    <dbReference type="NCBI Taxonomy" id="120377"/>
    <lineage>
        <taxon>Bacteria</taxon>
        <taxon>Bacillati</taxon>
        <taxon>Actinomycetota</taxon>
        <taxon>Actinomycetes</taxon>
        <taxon>Micrococcales</taxon>
        <taxon>Beutenbergiaceae</taxon>
        <taxon>Salana</taxon>
    </lineage>
</organism>
<dbReference type="NCBIfam" id="TIGR00621">
    <property type="entry name" value="ssb"/>
    <property type="match status" value="1"/>
</dbReference>
<evidence type="ECO:0000256" key="4">
    <source>
        <dbReference type="SAM" id="MobiDB-lite"/>
    </source>
</evidence>
<evidence type="ECO:0000256" key="1">
    <source>
        <dbReference type="ARBA" id="ARBA00023125"/>
    </source>
</evidence>
<dbReference type="PANTHER" id="PTHR10302:SF27">
    <property type="entry name" value="SINGLE-STRANDED DNA-BINDING PROTEIN"/>
    <property type="match status" value="1"/>
</dbReference>
<comment type="caution">
    <text evidence="5">The sequence shown here is derived from an EMBL/GenBank/DDBJ whole genome shotgun (WGS) entry which is preliminary data.</text>
</comment>
<dbReference type="Pfam" id="PF00436">
    <property type="entry name" value="SSB"/>
    <property type="match status" value="1"/>
</dbReference>
<dbReference type="OrthoDB" id="4954156at2"/>
<keyword evidence="6" id="KW-1185">Reference proteome</keyword>
<dbReference type="PANTHER" id="PTHR10302">
    <property type="entry name" value="SINGLE-STRANDED DNA-BINDING PROTEIN"/>
    <property type="match status" value="1"/>
</dbReference>
<dbReference type="RefSeq" id="WP_123739796.1">
    <property type="nucleotide sequence ID" value="NZ_RKHQ01000001.1"/>
</dbReference>
<feature type="region of interest" description="Disordered" evidence="4">
    <location>
        <begin position="104"/>
        <end position="146"/>
    </location>
</feature>
<dbReference type="EMBL" id="RKHQ01000001">
    <property type="protein sequence ID" value="ROR97806.1"/>
    <property type="molecule type" value="Genomic_DNA"/>
</dbReference>
<name>A0A3N2DDF5_9MICO</name>
<dbReference type="GO" id="GO:0006260">
    <property type="term" value="P:DNA replication"/>
    <property type="evidence" value="ECO:0007669"/>
    <property type="project" value="InterPro"/>
</dbReference>
<evidence type="ECO:0000313" key="6">
    <source>
        <dbReference type="Proteomes" id="UP000275356"/>
    </source>
</evidence>
<dbReference type="GO" id="GO:0009295">
    <property type="term" value="C:nucleoid"/>
    <property type="evidence" value="ECO:0007669"/>
    <property type="project" value="TreeGrafter"/>
</dbReference>
<evidence type="ECO:0000256" key="3">
    <source>
        <dbReference type="RuleBase" id="RU000524"/>
    </source>
</evidence>
<evidence type="ECO:0000256" key="2">
    <source>
        <dbReference type="PROSITE-ProRule" id="PRU00252"/>
    </source>
</evidence>